<name>A0A2G5HN39_CERBT</name>
<organism evidence="1 3">
    <name type="scientific">Cercospora beticola</name>
    <name type="common">Sugarbeet leaf spot fungus</name>
    <dbReference type="NCBI Taxonomy" id="122368"/>
    <lineage>
        <taxon>Eukaryota</taxon>
        <taxon>Fungi</taxon>
        <taxon>Dikarya</taxon>
        <taxon>Ascomycota</taxon>
        <taxon>Pezizomycotina</taxon>
        <taxon>Dothideomycetes</taxon>
        <taxon>Dothideomycetidae</taxon>
        <taxon>Mycosphaerellales</taxon>
        <taxon>Mycosphaerellaceae</taxon>
        <taxon>Cercospora</taxon>
    </lineage>
</organism>
<reference evidence="1 3" key="1">
    <citation type="submission" date="2015-10" db="EMBL/GenBank/DDBJ databases">
        <title>The cercosporin biosynthetic gene cluster was horizontally transferred to several fungal lineages and shown to be expanded in Cercospora beticola based on microsynteny with recipient genomes.</title>
        <authorList>
            <person name="De Jonge R."/>
            <person name="Ebert M.K."/>
            <person name="Suttle J.C."/>
            <person name="Jurick Ii W.M."/>
            <person name="Secor G.A."/>
            <person name="Thomma B.P."/>
            <person name="Van De Peer Y."/>
            <person name="Bolton M.D."/>
        </authorList>
    </citation>
    <scope>NUCLEOTIDE SEQUENCE [LARGE SCALE GENOMIC DNA]</scope>
    <source>
        <strain evidence="1 3">09-40</strain>
    </source>
</reference>
<dbReference type="OrthoDB" id="2991872at2759"/>
<reference evidence="2 4" key="2">
    <citation type="submission" date="2023-09" db="EMBL/GenBank/DDBJ databases">
        <title>Complete-Gapless Cercospora beticola genome.</title>
        <authorList>
            <person name="Wyatt N.A."/>
            <person name="Spanner R.E."/>
            <person name="Bolton M.D."/>
        </authorList>
    </citation>
    <scope>NUCLEOTIDE SEQUENCE [LARGE SCALE GENOMIC DNA]</scope>
    <source>
        <strain evidence="2">Cb09-40</strain>
    </source>
</reference>
<evidence type="ECO:0000313" key="3">
    <source>
        <dbReference type="Proteomes" id="UP000230605"/>
    </source>
</evidence>
<evidence type="ECO:0000313" key="4">
    <source>
        <dbReference type="Proteomes" id="UP001302367"/>
    </source>
</evidence>
<keyword evidence="4" id="KW-1185">Reference proteome</keyword>
<proteinExistence type="predicted"/>
<dbReference type="InterPro" id="IPR021858">
    <property type="entry name" value="Fun_TF"/>
</dbReference>
<dbReference type="EMBL" id="LKMD01000105">
    <property type="protein sequence ID" value="PIA93976.1"/>
    <property type="molecule type" value="Genomic_DNA"/>
</dbReference>
<dbReference type="AlphaFoldDB" id="A0A2G5HN39"/>
<dbReference type="Proteomes" id="UP000230605">
    <property type="component" value="Chromosome 4"/>
</dbReference>
<evidence type="ECO:0000313" key="2">
    <source>
        <dbReference type="EMBL" id="WPB01678.1"/>
    </source>
</evidence>
<protein>
    <submittedName>
        <fullName evidence="1">Uncharacterized protein</fullName>
    </submittedName>
</protein>
<accession>A0A2G5HN39</accession>
<dbReference type="PANTHER" id="PTHR38791">
    <property type="entry name" value="ZN(II)2CYS6 TRANSCRIPTION FACTOR (EUROFUNG)-RELATED-RELATED"/>
    <property type="match status" value="1"/>
</dbReference>
<dbReference type="Proteomes" id="UP001302367">
    <property type="component" value="Chromosome 4"/>
</dbReference>
<dbReference type="Pfam" id="PF11951">
    <property type="entry name" value="Fungal_trans_2"/>
    <property type="match status" value="1"/>
</dbReference>
<dbReference type="EMBL" id="CP134187">
    <property type="protein sequence ID" value="WPB01678.1"/>
    <property type="molecule type" value="Genomic_DNA"/>
</dbReference>
<sequence length="424" mass="47762">MQDGQMSTIASPNYHATVAAANLFFDRYISVWLRHTKNELDFVAPLYGQAKTDSMLSNIVTALGLASLPTREEKRSFRVLAGEKYSEALRQTQRSLRYPTLAQRDETVATVILLALYELVGSNESATHRQRLLLHLNGAVQLMQLRGEGAMLEIAQHMMYQRVASQIELCCLHGRQRIPPALLKLENCIQSRFHAEEVMIADLLHIAARLCEVLVSTEVVDPASIATNIEILAAIEGDLSTWFDQRSPRFCAERMPLCSRGDMFLQHKDVYHNDIGASVMTRYRCVRITANEEILRLLEIKSGLASSQDDEPRCTHAHVCILAISEDIAYSLPYFFGDNAGLREPRGHASACRPLMYSGLSCLMPIYLASNPTRVSNSMFRWMMGHLEIIAYDIGIPQARPLLQERLASRPEWPIRNISSMLVT</sequence>
<evidence type="ECO:0000313" key="1">
    <source>
        <dbReference type="EMBL" id="PIA93976.1"/>
    </source>
</evidence>
<gene>
    <name evidence="1" type="ORF">CB0940_04437</name>
    <name evidence="2" type="ORF">RHO25_006308</name>
</gene>
<dbReference type="InterPro" id="IPR053175">
    <property type="entry name" value="DHMBA_Reg_Transcription_Factor"/>
</dbReference>